<proteinExistence type="predicted"/>
<name>A0A6B0SSR1_9EURY</name>
<gene>
    <name evidence="2" type="ORF">GRX66_16255</name>
</gene>
<keyword evidence="1" id="KW-0472">Membrane</keyword>
<comment type="caution">
    <text evidence="2">The sequence shown here is derived from an EMBL/GenBank/DDBJ whole genome shotgun (WGS) entry which is preliminary data.</text>
</comment>
<protein>
    <submittedName>
        <fullName evidence="2">Uncharacterized protein</fullName>
    </submittedName>
</protein>
<sequence>MSSPSARFRTWLGSSEFAVTATAIVVALAAGNAAFTMSEQSADGYFVILLAGIAAPSIYENQWPFDYDSRVVAVAWALGACAALLACYTLVSTALAAVLNGILPSAAAFATTWLLGIMVAQLPNSA</sequence>
<keyword evidence="3" id="KW-1185">Reference proteome</keyword>
<dbReference type="EMBL" id="WUUU01000195">
    <property type="protein sequence ID" value="MXR22072.1"/>
    <property type="molecule type" value="Genomic_DNA"/>
</dbReference>
<dbReference type="AlphaFoldDB" id="A0A6B0SSR1"/>
<evidence type="ECO:0000256" key="1">
    <source>
        <dbReference type="SAM" id="Phobius"/>
    </source>
</evidence>
<keyword evidence="1" id="KW-1133">Transmembrane helix</keyword>
<keyword evidence="1" id="KW-0812">Transmembrane</keyword>
<dbReference type="Proteomes" id="UP000471521">
    <property type="component" value="Unassembled WGS sequence"/>
</dbReference>
<accession>A0A6B0SSR1</accession>
<organism evidence="2 3">
    <name type="scientific">Halobacterium bonnevillei</name>
    <dbReference type="NCBI Taxonomy" id="2692200"/>
    <lineage>
        <taxon>Archaea</taxon>
        <taxon>Methanobacteriati</taxon>
        <taxon>Methanobacteriota</taxon>
        <taxon>Stenosarchaea group</taxon>
        <taxon>Halobacteria</taxon>
        <taxon>Halobacteriales</taxon>
        <taxon>Halobacteriaceae</taxon>
        <taxon>Halobacterium</taxon>
    </lineage>
</organism>
<feature type="transmembrane region" description="Helical" evidence="1">
    <location>
        <begin position="97"/>
        <end position="120"/>
    </location>
</feature>
<dbReference type="OrthoDB" id="384210at2157"/>
<dbReference type="RefSeq" id="WP_159527465.1">
    <property type="nucleotide sequence ID" value="NZ_WUUU01000195.1"/>
</dbReference>
<evidence type="ECO:0000313" key="3">
    <source>
        <dbReference type="Proteomes" id="UP000471521"/>
    </source>
</evidence>
<feature type="transmembrane region" description="Helical" evidence="1">
    <location>
        <begin position="71"/>
        <end position="91"/>
    </location>
</feature>
<evidence type="ECO:0000313" key="2">
    <source>
        <dbReference type="EMBL" id="MXR22072.1"/>
    </source>
</evidence>
<reference evidence="2 3" key="1">
    <citation type="submission" date="2019-12" db="EMBL/GenBank/DDBJ databases">
        <title>Isolation and characterization of three novel carbon monoxide-oxidizing members of Halobacteria from salione crusts and soils.</title>
        <authorList>
            <person name="Myers M.R."/>
            <person name="King G.M."/>
        </authorList>
    </citation>
    <scope>NUCLEOTIDE SEQUENCE [LARGE SCALE GENOMIC DNA]</scope>
    <source>
        <strain evidence="2 3">PCN9</strain>
    </source>
</reference>